<dbReference type="AlphaFoldDB" id="A0A1N6D2A5"/>
<proteinExistence type="inferred from homology"/>
<dbReference type="RefSeq" id="WP_074237252.1">
    <property type="nucleotide sequence ID" value="NZ_FSRA01000001.1"/>
</dbReference>
<evidence type="ECO:0000256" key="7">
    <source>
        <dbReference type="SAM" id="Phobius"/>
    </source>
</evidence>
<keyword evidence="9" id="KW-1185">Reference proteome</keyword>
<evidence type="ECO:0000256" key="5">
    <source>
        <dbReference type="ARBA" id="ARBA00022989"/>
    </source>
</evidence>
<evidence type="ECO:0000313" key="8">
    <source>
        <dbReference type="EMBL" id="SIN64859.1"/>
    </source>
</evidence>
<gene>
    <name evidence="8" type="ORF">SAMN04488055_0135</name>
</gene>
<reference evidence="8 9" key="1">
    <citation type="submission" date="2016-11" db="EMBL/GenBank/DDBJ databases">
        <authorList>
            <person name="Jaros S."/>
            <person name="Januszkiewicz K."/>
            <person name="Wedrychowicz H."/>
        </authorList>
    </citation>
    <scope>NUCLEOTIDE SEQUENCE [LARGE SCALE GENOMIC DNA]</scope>
    <source>
        <strain evidence="8 9">DSM 24787</strain>
    </source>
</reference>
<dbReference type="PANTHER" id="PTHR33452:SF1">
    <property type="entry name" value="INNER MEMBRANE PROTEIN YPHA-RELATED"/>
    <property type="match status" value="1"/>
</dbReference>
<evidence type="ECO:0000256" key="3">
    <source>
        <dbReference type="ARBA" id="ARBA00022475"/>
    </source>
</evidence>
<keyword evidence="4 7" id="KW-0812">Transmembrane</keyword>
<evidence type="ECO:0000256" key="6">
    <source>
        <dbReference type="ARBA" id="ARBA00023136"/>
    </source>
</evidence>
<accession>A0A1N6D2A5</accession>
<dbReference type="OrthoDB" id="9813193at2"/>
<dbReference type="Proteomes" id="UP000185003">
    <property type="component" value="Unassembled WGS sequence"/>
</dbReference>
<feature type="transmembrane region" description="Helical" evidence="7">
    <location>
        <begin position="111"/>
        <end position="130"/>
    </location>
</feature>
<feature type="transmembrane region" description="Helical" evidence="7">
    <location>
        <begin position="12"/>
        <end position="31"/>
    </location>
</feature>
<keyword evidence="3" id="KW-1003">Cell membrane</keyword>
<evidence type="ECO:0000256" key="2">
    <source>
        <dbReference type="ARBA" id="ARBA00006679"/>
    </source>
</evidence>
<comment type="similarity">
    <text evidence="2">Belongs to the DoxX family.</text>
</comment>
<evidence type="ECO:0000256" key="4">
    <source>
        <dbReference type="ARBA" id="ARBA00022692"/>
    </source>
</evidence>
<protein>
    <submittedName>
        <fullName evidence="8">Putative oxidoreductase</fullName>
    </submittedName>
</protein>
<name>A0A1N6D2A5_9BACT</name>
<keyword evidence="6 7" id="KW-0472">Membrane</keyword>
<dbReference type="STRING" id="536979.SAMN04488055_0135"/>
<dbReference type="InterPro" id="IPR051907">
    <property type="entry name" value="DoxX-like_oxidoreductase"/>
</dbReference>
<dbReference type="GO" id="GO:0005886">
    <property type="term" value="C:plasma membrane"/>
    <property type="evidence" value="ECO:0007669"/>
    <property type="project" value="UniProtKB-SubCell"/>
</dbReference>
<evidence type="ECO:0000256" key="1">
    <source>
        <dbReference type="ARBA" id="ARBA00004651"/>
    </source>
</evidence>
<feature type="transmembrane region" description="Helical" evidence="7">
    <location>
        <begin position="82"/>
        <end position="99"/>
    </location>
</feature>
<dbReference type="InterPro" id="IPR032808">
    <property type="entry name" value="DoxX"/>
</dbReference>
<dbReference type="EMBL" id="FSRA01000001">
    <property type="protein sequence ID" value="SIN64859.1"/>
    <property type="molecule type" value="Genomic_DNA"/>
</dbReference>
<organism evidence="8 9">
    <name type="scientific">Chitinophaga niabensis</name>
    <dbReference type="NCBI Taxonomy" id="536979"/>
    <lineage>
        <taxon>Bacteria</taxon>
        <taxon>Pseudomonadati</taxon>
        <taxon>Bacteroidota</taxon>
        <taxon>Chitinophagia</taxon>
        <taxon>Chitinophagales</taxon>
        <taxon>Chitinophagaceae</taxon>
        <taxon>Chitinophaga</taxon>
    </lineage>
</organism>
<dbReference type="PANTHER" id="PTHR33452">
    <property type="entry name" value="OXIDOREDUCTASE CATD-RELATED"/>
    <property type="match status" value="1"/>
</dbReference>
<comment type="subcellular location">
    <subcellularLocation>
        <location evidence="1">Cell membrane</location>
        <topology evidence="1">Multi-pass membrane protein</topology>
    </subcellularLocation>
</comment>
<sequence length="136" mass="14701">MKKLLSARFSNGQVNLTLLILRVGFGAMVMLRHGWPKLKGFSTYASQFADPFGIGKTASLGLTVFAEFFCGALLVLGLLTRLATVPLIICFSVIVFMIHKADGMEKQEFPILFLLAFVAILISGPGKYSIDGAIGN</sequence>
<keyword evidence="5 7" id="KW-1133">Transmembrane helix</keyword>
<evidence type="ECO:0000313" key="9">
    <source>
        <dbReference type="Proteomes" id="UP000185003"/>
    </source>
</evidence>
<dbReference type="Pfam" id="PF07681">
    <property type="entry name" value="DoxX"/>
    <property type="match status" value="1"/>
</dbReference>